<keyword evidence="1" id="KW-0596">Phosphopantetheine</keyword>
<dbReference type="EMBL" id="LSRX01000336">
    <property type="protein sequence ID" value="OLQ00187.1"/>
    <property type="molecule type" value="Genomic_DNA"/>
</dbReference>
<feature type="domain" description="AMP-dependent synthetase/ligase" evidence="3">
    <location>
        <begin position="17"/>
        <end position="385"/>
    </location>
</feature>
<comment type="caution">
    <text evidence="4">The sequence shown here is derived from an EMBL/GenBank/DDBJ whole genome shotgun (WGS) entry which is preliminary data.</text>
</comment>
<dbReference type="PANTHER" id="PTHR44845:SF4">
    <property type="entry name" value="NONRIBOSOMAL PEPTIDE SYNTHASE INPA"/>
    <property type="match status" value="1"/>
</dbReference>
<evidence type="ECO:0000313" key="4">
    <source>
        <dbReference type="EMBL" id="OLQ00187.1"/>
    </source>
</evidence>
<organism evidence="4 5">
    <name type="scientific">Symbiodinium microadriaticum</name>
    <name type="common">Dinoflagellate</name>
    <name type="synonym">Zooxanthella microadriatica</name>
    <dbReference type="NCBI Taxonomy" id="2951"/>
    <lineage>
        <taxon>Eukaryota</taxon>
        <taxon>Sar</taxon>
        <taxon>Alveolata</taxon>
        <taxon>Dinophyceae</taxon>
        <taxon>Suessiales</taxon>
        <taxon>Symbiodiniaceae</taxon>
        <taxon>Symbiodinium</taxon>
    </lineage>
</organism>
<sequence>MEGPSCLADAVDGAAQEDGGHLLTYAELSAKSTDAARGLAALGVRRPHPLLTGMRRGCDWYVVYVASSRLGVPVAAMATEKYLDPDARARRRNQFLSLQPQLAVAAWQSSASKAGLALHRLSELLCTGTSAASLPELPSDVGKSDALCYCYTGGTTGRERCVEIHHGMALHELRSYPAALRLRPATRDSSPEDAPRVLQPSSLQWAAAVYGQLDVALAFRGCAVVTAAKQRASAGDAEIKQEELVSIVKERKVSVLGLPPSLLQLLAPSDFLDARSAGGYCRLRRLISWGEPCPSAVAERWGAGHLPWRFLDVLISTEYWLTFVSYERDENGRSLFEPVPGVKTFLLPPALEDTGAMESKDDLSPSEVGEGAVGELYLAGDGVCRSFVHGGSTGPKAFAFRQLSGLSV</sequence>
<protein>
    <submittedName>
        <fullName evidence="4">Linear gramicidin synthase subunit D</fullName>
    </submittedName>
</protein>
<evidence type="ECO:0000256" key="2">
    <source>
        <dbReference type="ARBA" id="ARBA00022553"/>
    </source>
</evidence>
<dbReference type="OrthoDB" id="488671at2759"/>
<evidence type="ECO:0000256" key="1">
    <source>
        <dbReference type="ARBA" id="ARBA00022450"/>
    </source>
</evidence>
<dbReference type="PANTHER" id="PTHR44845">
    <property type="entry name" value="CARRIER DOMAIN-CONTAINING PROTEIN"/>
    <property type="match status" value="1"/>
</dbReference>
<evidence type="ECO:0000259" key="3">
    <source>
        <dbReference type="Pfam" id="PF00501"/>
    </source>
</evidence>
<dbReference type="InterPro" id="IPR000873">
    <property type="entry name" value="AMP-dep_synth/lig_dom"/>
</dbReference>
<dbReference type="Proteomes" id="UP000186817">
    <property type="component" value="Unassembled WGS sequence"/>
</dbReference>
<gene>
    <name evidence="4" type="primary">lgrD</name>
    <name evidence="4" type="ORF">AK812_SmicGene17173</name>
</gene>
<proteinExistence type="predicted"/>
<dbReference type="Pfam" id="PF00501">
    <property type="entry name" value="AMP-binding"/>
    <property type="match status" value="1"/>
</dbReference>
<dbReference type="InterPro" id="IPR042099">
    <property type="entry name" value="ANL_N_sf"/>
</dbReference>
<dbReference type="Gene3D" id="3.40.50.12780">
    <property type="entry name" value="N-terminal domain of ligase-like"/>
    <property type="match status" value="1"/>
</dbReference>
<keyword evidence="5" id="KW-1185">Reference proteome</keyword>
<keyword evidence="2" id="KW-0597">Phosphoprotein</keyword>
<reference evidence="4 5" key="1">
    <citation type="submission" date="2016-02" db="EMBL/GenBank/DDBJ databases">
        <title>Genome analysis of coral dinoflagellate symbionts highlights evolutionary adaptations to a symbiotic lifestyle.</title>
        <authorList>
            <person name="Aranda M."/>
            <person name="Li Y."/>
            <person name="Liew Y.J."/>
            <person name="Baumgarten S."/>
            <person name="Simakov O."/>
            <person name="Wilson M."/>
            <person name="Piel J."/>
            <person name="Ashoor H."/>
            <person name="Bougouffa S."/>
            <person name="Bajic V.B."/>
            <person name="Ryu T."/>
            <person name="Ravasi T."/>
            <person name="Bayer T."/>
            <person name="Micklem G."/>
            <person name="Kim H."/>
            <person name="Bhak J."/>
            <person name="Lajeunesse T.C."/>
            <person name="Voolstra C.R."/>
        </authorList>
    </citation>
    <scope>NUCLEOTIDE SEQUENCE [LARGE SCALE GENOMIC DNA]</scope>
    <source>
        <strain evidence="4 5">CCMP2467</strain>
    </source>
</reference>
<dbReference type="SUPFAM" id="SSF56801">
    <property type="entry name" value="Acetyl-CoA synthetase-like"/>
    <property type="match status" value="1"/>
</dbReference>
<evidence type="ECO:0000313" key="5">
    <source>
        <dbReference type="Proteomes" id="UP000186817"/>
    </source>
</evidence>
<name>A0A1Q9DYF7_SYMMI</name>
<dbReference type="AlphaFoldDB" id="A0A1Q9DYF7"/>
<accession>A0A1Q9DYF7</accession>